<accession>A0A4P6ZZE6</accession>
<name>A0A4P6ZZE6_9BACL</name>
<dbReference type="Pfam" id="PF04892">
    <property type="entry name" value="VanZ"/>
    <property type="match status" value="1"/>
</dbReference>
<dbReference type="OrthoDB" id="2659829at2"/>
<keyword evidence="4" id="KW-1185">Reference proteome</keyword>
<feature type="domain" description="VanZ-like" evidence="2">
    <location>
        <begin position="7"/>
        <end position="131"/>
    </location>
</feature>
<keyword evidence="1" id="KW-0812">Transmembrane</keyword>
<gene>
    <name evidence="3" type="ORF">E2636_12010</name>
</gene>
<dbReference type="RefSeq" id="WP_134210399.1">
    <property type="nucleotide sequence ID" value="NZ_CP038015.1"/>
</dbReference>
<keyword evidence="1" id="KW-1133">Transmembrane helix</keyword>
<dbReference type="AlphaFoldDB" id="A0A4P6ZZE6"/>
<dbReference type="InterPro" id="IPR006976">
    <property type="entry name" value="VanZ-like"/>
</dbReference>
<evidence type="ECO:0000313" key="4">
    <source>
        <dbReference type="Proteomes" id="UP000294292"/>
    </source>
</evidence>
<evidence type="ECO:0000259" key="2">
    <source>
        <dbReference type="Pfam" id="PF04892"/>
    </source>
</evidence>
<reference evidence="3 4" key="1">
    <citation type="submission" date="2019-03" db="EMBL/GenBank/DDBJ databases">
        <title>Complete genome sequence of Paenisporosarcina antarctica CGMCC 1.6503T.</title>
        <authorList>
            <person name="Rong J.-C."/>
            <person name="Chi N.-Y."/>
            <person name="Zhang Q.-F."/>
        </authorList>
    </citation>
    <scope>NUCLEOTIDE SEQUENCE [LARGE SCALE GENOMIC DNA]</scope>
    <source>
        <strain evidence="3 4">CGMCC 1.6503</strain>
    </source>
</reference>
<sequence>MFLAPYLLIIWAIFILMAGCTSDAHAFLYDQLVSFNMNLTPNYRDLLITSDIHFSNEFYVIQKIGHIVAFGLLYFLVLTTIKRFGISIILCSVYAVFTEVLQLHFNRNGRLFDVGVDLLGILLAYFLYKIFVVNPNKVYETSIENI</sequence>
<proteinExistence type="predicted"/>
<dbReference type="Proteomes" id="UP000294292">
    <property type="component" value="Chromosome"/>
</dbReference>
<feature type="transmembrane region" description="Helical" evidence="1">
    <location>
        <begin position="58"/>
        <end position="77"/>
    </location>
</feature>
<organism evidence="3 4">
    <name type="scientific">Paenisporosarcina antarctica</name>
    <dbReference type="NCBI Taxonomy" id="417367"/>
    <lineage>
        <taxon>Bacteria</taxon>
        <taxon>Bacillati</taxon>
        <taxon>Bacillota</taxon>
        <taxon>Bacilli</taxon>
        <taxon>Bacillales</taxon>
        <taxon>Caryophanaceae</taxon>
        <taxon>Paenisporosarcina</taxon>
    </lineage>
</organism>
<feature type="transmembrane region" description="Helical" evidence="1">
    <location>
        <begin position="111"/>
        <end position="128"/>
    </location>
</feature>
<dbReference type="NCBIfam" id="NF037970">
    <property type="entry name" value="vanZ_1"/>
    <property type="match status" value="1"/>
</dbReference>
<evidence type="ECO:0000256" key="1">
    <source>
        <dbReference type="SAM" id="Phobius"/>
    </source>
</evidence>
<feature type="transmembrane region" description="Helical" evidence="1">
    <location>
        <begin position="84"/>
        <end position="105"/>
    </location>
</feature>
<keyword evidence="1" id="KW-0472">Membrane</keyword>
<dbReference type="EMBL" id="CP038015">
    <property type="protein sequence ID" value="QBP41827.1"/>
    <property type="molecule type" value="Genomic_DNA"/>
</dbReference>
<evidence type="ECO:0000313" key="3">
    <source>
        <dbReference type="EMBL" id="QBP41827.1"/>
    </source>
</evidence>
<protein>
    <submittedName>
        <fullName evidence="3">VanZ family protein</fullName>
    </submittedName>
</protein>
<dbReference type="KEGG" id="panc:E2636_12010"/>